<evidence type="ECO:0000313" key="2">
    <source>
        <dbReference type="EMBL" id="CAE7179335.1"/>
    </source>
</evidence>
<feature type="region of interest" description="Disordered" evidence="1">
    <location>
        <begin position="51"/>
        <end position="71"/>
    </location>
</feature>
<dbReference type="Proteomes" id="UP000663827">
    <property type="component" value="Unassembled WGS sequence"/>
</dbReference>
<organism evidence="2 3">
    <name type="scientific">Rhizoctonia solani</name>
    <dbReference type="NCBI Taxonomy" id="456999"/>
    <lineage>
        <taxon>Eukaryota</taxon>
        <taxon>Fungi</taxon>
        <taxon>Dikarya</taxon>
        <taxon>Basidiomycota</taxon>
        <taxon>Agaricomycotina</taxon>
        <taxon>Agaricomycetes</taxon>
        <taxon>Cantharellales</taxon>
        <taxon>Ceratobasidiaceae</taxon>
        <taxon>Rhizoctonia</taxon>
    </lineage>
</organism>
<gene>
    <name evidence="2" type="ORF">RDB_LOCUS114750</name>
</gene>
<evidence type="ECO:0000256" key="1">
    <source>
        <dbReference type="SAM" id="MobiDB-lite"/>
    </source>
</evidence>
<reference evidence="2" key="1">
    <citation type="submission" date="2021-01" db="EMBL/GenBank/DDBJ databases">
        <authorList>
            <person name="Kaushik A."/>
        </authorList>
    </citation>
    <scope>NUCLEOTIDE SEQUENCE</scope>
    <source>
        <strain evidence="2">AG5</strain>
    </source>
</reference>
<name>A0A8H3I0C1_9AGAM</name>
<accession>A0A8H3I0C1</accession>
<evidence type="ECO:0000313" key="3">
    <source>
        <dbReference type="Proteomes" id="UP000663827"/>
    </source>
</evidence>
<proteinExistence type="predicted"/>
<feature type="region of interest" description="Disordered" evidence="1">
    <location>
        <begin position="1"/>
        <end position="26"/>
    </location>
</feature>
<comment type="caution">
    <text evidence="2">The sequence shown here is derived from an EMBL/GenBank/DDBJ whole genome shotgun (WGS) entry which is preliminary data.</text>
</comment>
<feature type="compositionally biased region" description="Polar residues" evidence="1">
    <location>
        <begin position="16"/>
        <end position="26"/>
    </location>
</feature>
<sequence length="100" mass="11012">MTQSASLDRSIGGKRSTGTYLASPTITHRTNRPQAFGFSWALDATCRDRGTRILDPGPASTPPAHGKSPDEQTCLDCHDYHVRSRVHSWGNMVNWPGMTE</sequence>
<dbReference type="EMBL" id="CAJNJQ010002550">
    <property type="protein sequence ID" value="CAE7179335.1"/>
    <property type="molecule type" value="Genomic_DNA"/>
</dbReference>
<dbReference type="AlphaFoldDB" id="A0A8H3I0C1"/>
<protein>
    <submittedName>
        <fullName evidence="2">Uncharacterized protein</fullName>
    </submittedName>
</protein>